<feature type="domain" description="Transposase putative helix-turn-helix" evidence="2">
    <location>
        <begin position="1"/>
        <end position="47"/>
    </location>
</feature>
<feature type="domain" description="Probable transposase IS891/IS1136/IS1341" evidence="1">
    <location>
        <begin position="208"/>
        <end position="270"/>
    </location>
</feature>
<evidence type="ECO:0000259" key="2">
    <source>
        <dbReference type="Pfam" id="PF12323"/>
    </source>
</evidence>
<sequence length="308" mass="35783">MIKKKAFKFLLEPSKSQISDVLVFAGACRFVYNKGLALLSENYNNGKPFLNYNKLAPLLVEWKSDHKFEWLKLCPSQCLQQSLRDLDRAFQNFFSGRALYPRFKKKGRSDSFRVPCQRVRLNQEKGLVSLPKLGWVKYRKSREVTGNLKNVTISKKLDKWYISFNTEEFVSEPVHPSINKTKVLLNDGYVTLCAGNEVSVESFTGIVDEKKIKRLNKELSRKVKHSNNWLKSKKKIDRIRTRSGNFRLDALHKITTAICKKHAVVEVVDVKNFVSDKNNIAKNMRYEFVRQLLYKQEWLGGKIVQLDA</sequence>
<evidence type="ECO:0000313" key="3">
    <source>
        <dbReference type="EMBL" id="WMT67877.1"/>
    </source>
</evidence>
<dbReference type="NCBIfam" id="NF040570">
    <property type="entry name" value="guided_TnpB"/>
    <property type="match status" value="1"/>
</dbReference>
<dbReference type="Pfam" id="PF01385">
    <property type="entry name" value="OrfB_IS605"/>
    <property type="match status" value="1"/>
</dbReference>
<dbReference type="InterPro" id="IPR001959">
    <property type="entry name" value="Transposase"/>
</dbReference>
<dbReference type="Proteomes" id="UP001228563">
    <property type="component" value="Chromosome"/>
</dbReference>
<gene>
    <name evidence="3" type="ORF">M2B19_10020</name>
</gene>
<organism evidence="3 4">
    <name type="scientific">Enterobacter kobei</name>
    <dbReference type="NCBI Taxonomy" id="208224"/>
    <lineage>
        <taxon>Bacteria</taxon>
        <taxon>Pseudomonadati</taxon>
        <taxon>Pseudomonadota</taxon>
        <taxon>Gammaproteobacteria</taxon>
        <taxon>Enterobacterales</taxon>
        <taxon>Enterobacteriaceae</taxon>
        <taxon>Enterobacter</taxon>
        <taxon>Enterobacter cloacae complex</taxon>
    </lineage>
</organism>
<dbReference type="InterPro" id="IPR021027">
    <property type="entry name" value="Transposase_put_HTH"/>
</dbReference>
<dbReference type="AlphaFoldDB" id="A0AAJ6LPF7"/>
<accession>A0AAJ6LPF7</accession>
<dbReference type="EMBL" id="CP096849">
    <property type="protein sequence ID" value="WMT67877.1"/>
    <property type="molecule type" value="Genomic_DNA"/>
</dbReference>
<name>A0AAJ6LPF7_9ENTR</name>
<proteinExistence type="predicted"/>
<evidence type="ECO:0000259" key="1">
    <source>
        <dbReference type="Pfam" id="PF01385"/>
    </source>
</evidence>
<reference evidence="3" key="1">
    <citation type="submission" date="2022-04" db="EMBL/GenBank/DDBJ databases">
        <title>Co-occurrence of mcr-9 and blaNDM-1 in multidrug-resistant Enterobacter kobei strain isolated from an infant with urinary infection.</title>
        <authorList>
            <person name="Zeng H."/>
        </authorList>
    </citation>
    <scope>NUCLEOTIDE SEQUENCE</scope>
    <source>
        <strain evidence="3">EC1382</strain>
    </source>
</reference>
<evidence type="ECO:0000313" key="4">
    <source>
        <dbReference type="Proteomes" id="UP001228563"/>
    </source>
</evidence>
<protein>
    <submittedName>
        <fullName evidence="3">Transposase</fullName>
    </submittedName>
</protein>
<dbReference type="Pfam" id="PF12323">
    <property type="entry name" value="HTH_OrfB_IS605"/>
    <property type="match status" value="1"/>
</dbReference>
<dbReference type="RefSeq" id="WP_023332603.1">
    <property type="nucleotide sequence ID" value="NZ_CABGMI010000009.1"/>
</dbReference>